<evidence type="ECO:0000313" key="2">
    <source>
        <dbReference type="EMBL" id="QDT15140.1"/>
    </source>
</evidence>
<reference evidence="2 3" key="1">
    <citation type="submission" date="2019-02" db="EMBL/GenBank/DDBJ databases">
        <title>Deep-cultivation of Planctomycetes and their phenomic and genomic characterization uncovers novel biology.</title>
        <authorList>
            <person name="Wiegand S."/>
            <person name="Jogler M."/>
            <person name="Boedeker C."/>
            <person name="Pinto D."/>
            <person name="Vollmers J."/>
            <person name="Rivas-Marin E."/>
            <person name="Kohn T."/>
            <person name="Peeters S.H."/>
            <person name="Heuer A."/>
            <person name="Rast P."/>
            <person name="Oberbeckmann S."/>
            <person name="Bunk B."/>
            <person name="Jeske O."/>
            <person name="Meyerdierks A."/>
            <person name="Storesund J.E."/>
            <person name="Kallscheuer N."/>
            <person name="Luecker S."/>
            <person name="Lage O.M."/>
            <person name="Pohl T."/>
            <person name="Merkel B.J."/>
            <person name="Hornburger P."/>
            <person name="Mueller R.-W."/>
            <person name="Bruemmer F."/>
            <person name="Labrenz M."/>
            <person name="Spormann A.M."/>
            <person name="Op den Camp H."/>
            <person name="Overmann J."/>
            <person name="Amann R."/>
            <person name="Jetten M.S.M."/>
            <person name="Mascher T."/>
            <person name="Medema M.H."/>
            <person name="Devos D.P."/>
            <person name="Kaster A.-K."/>
            <person name="Ovreas L."/>
            <person name="Rohde M."/>
            <person name="Galperin M.Y."/>
            <person name="Jogler C."/>
        </authorList>
    </citation>
    <scope>NUCLEOTIDE SEQUENCE [LARGE SCALE GENOMIC DNA]</scope>
    <source>
        <strain evidence="2 3">CA12</strain>
    </source>
</reference>
<proteinExistence type="predicted"/>
<feature type="compositionally biased region" description="Basic and acidic residues" evidence="1">
    <location>
        <begin position="117"/>
        <end position="126"/>
    </location>
</feature>
<dbReference type="AlphaFoldDB" id="A0A517P6Y6"/>
<dbReference type="RefSeq" id="WP_145357968.1">
    <property type="nucleotide sequence ID" value="NZ_CP036265.1"/>
</dbReference>
<dbReference type="PANTHER" id="PTHR36456:SF1">
    <property type="entry name" value="UPF0232 PROTEIN SCO3875"/>
    <property type="match status" value="1"/>
</dbReference>
<protein>
    <recommendedName>
        <fullName evidence="4">DUF721 domain-containing protein</fullName>
    </recommendedName>
</protein>
<dbReference type="PANTHER" id="PTHR36456">
    <property type="entry name" value="UPF0232 PROTEIN SCO3875"/>
    <property type="match status" value="1"/>
</dbReference>
<gene>
    <name evidence="2" type="ORF">CA12_12210</name>
</gene>
<feature type="compositionally biased region" description="Basic and acidic residues" evidence="1">
    <location>
        <begin position="144"/>
        <end position="155"/>
    </location>
</feature>
<dbReference type="Proteomes" id="UP000318741">
    <property type="component" value="Chromosome"/>
</dbReference>
<feature type="region of interest" description="Disordered" evidence="1">
    <location>
        <begin position="1"/>
        <end position="28"/>
    </location>
</feature>
<organism evidence="2 3">
    <name type="scientific">Alienimonas californiensis</name>
    <dbReference type="NCBI Taxonomy" id="2527989"/>
    <lineage>
        <taxon>Bacteria</taxon>
        <taxon>Pseudomonadati</taxon>
        <taxon>Planctomycetota</taxon>
        <taxon>Planctomycetia</taxon>
        <taxon>Planctomycetales</taxon>
        <taxon>Planctomycetaceae</taxon>
        <taxon>Alienimonas</taxon>
    </lineage>
</organism>
<name>A0A517P6Y6_9PLAN</name>
<dbReference type="Pfam" id="PF05258">
    <property type="entry name" value="DciA"/>
    <property type="match status" value="1"/>
</dbReference>
<feature type="region of interest" description="Disordered" evidence="1">
    <location>
        <begin position="109"/>
        <end position="155"/>
    </location>
</feature>
<evidence type="ECO:0000313" key="3">
    <source>
        <dbReference type="Proteomes" id="UP000318741"/>
    </source>
</evidence>
<evidence type="ECO:0008006" key="4">
    <source>
        <dbReference type="Google" id="ProtNLM"/>
    </source>
</evidence>
<dbReference type="OrthoDB" id="288111at2"/>
<keyword evidence="3" id="KW-1185">Reference proteome</keyword>
<accession>A0A517P6Y6</accession>
<sequence>MPPRKPVGSSNRPRPGRPTGGPGTPPTLGAALAELIRIKGVASTGESTQLAKDWRAAAGDRIADRTRVIGVRHGALHVGVQNSALLGELASFHQDRLLAEMQRRMPETRLRTLKFKLNGELRKPPSERPNPAQPPDPALGNDQSPRDKNQRPFGG</sequence>
<feature type="compositionally biased region" description="Pro residues" evidence="1">
    <location>
        <begin position="127"/>
        <end position="137"/>
    </location>
</feature>
<evidence type="ECO:0000256" key="1">
    <source>
        <dbReference type="SAM" id="MobiDB-lite"/>
    </source>
</evidence>
<dbReference type="InterPro" id="IPR007922">
    <property type="entry name" value="DciA-like"/>
</dbReference>
<dbReference type="EMBL" id="CP036265">
    <property type="protein sequence ID" value="QDT15140.1"/>
    <property type="molecule type" value="Genomic_DNA"/>
</dbReference>
<dbReference type="KEGG" id="acaf:CA12_12210"/>